<feature type="domain" description="Periplasmic binding protein" evidence="1">
    <location>
        <begin position="53"/>
        <end position="149"/>
    </location>
</feature>
<dbReference type="InterPro" id="IPR028082">
    <property type="entry name" value="Peripla_BP_I"/>
</dbReference>
<dbReference type="SUPFAM" id="SSF53822">
    <property type="entry name" value="Periplasmic binding protein-like I"/>
    <property type="match status" value="1"/>
</dbReference>
<proteinExistence type="predicted"/>
<organism evidence="2 3">
    <name type="scientific">Actinorugispora endophytica</name>
    <dbReference type="NCBI Taxonomy" id="1605990"/>
    <lineage>
        <taxon>Bacteria</taxon>
        <taxon>Bacillati</taxon>
        <taxon>Actinomycetota</taxon>
        <taxon>Actinomycetes</taxon>
        <taxon>Streptosporangiales</taxon>
        <taxon>Nocardiopsidaceae</taxon>
        <taxon>Actinorugispora</taxon>
    </lineage>
</organism>
<dbReference type="Proteomes" id="UP000295281">
    <property type="component" value="Unassembled WGS sequence"/>
</dbReference>
<reference evidence="2 3" key="1">
    <citation type="submission" date="2019-03" db="EMBL/GenBank/DDBJ databases">
        <title>Genomic Encyclopedia of Type Strains, Phase IV (KMG-IV): sequencing the most valuable type-strain genomes for metagenomic binning, comparative biology and taxonomic classification.</title>
        <authorList>
            <person name="Goeker M."/>
        </authorList>
    </citation>
    <scope>NUCLEOTIDE SEQUENCE [LARGE SCALE GENOMIC DNA]</scope>
    <source>
        <strain evidence="2 3">DSM 46770</strain>
    </source>
</reference>
<dbReference type="Pfam" id="PF13407">
    <property type="entry name" value="Peripla_BP_4"/>
    <property type="match status" value="1"/>
</dbReference>
<dbReference type="InterPro" id="IPR025997">
    <property type="entry name" value="SBP_2_dom"/>
</dbReference>
<dbReference type="EMBL" id="SNYN01000039">
    <property type="protein sequence ID" value="TDQ43891.1"/>
    <property type="molecule type" value="Genomic_DNA"/>
</dbReference>
<keyword evidence="3" id="KW-1185">Reference proteome</keyword>
<protein>
    <submittedName>
        <fullName evidence="2">Substrate-binding family protein</fullName>
    </submittedName>
</protein>
<evidence type="ECO:0000313" key="2">
    <source>
        <dbReference type="EMBL" id="TDQ43891.1"/>
    </source>
</evidence>
<evidence type="ECO:0000313" key="3">
    <source>
        <dbReference type="Proteomes" id="UP000295281"/>
    </source>
</evidence>
<dbReference type="OrthoDB" id="9813037at2"/>
<dbReference type="AlphaFoldDB" id="A0A4R6UBE4"/>
<gene>
    <name evidence="2" type="ORF">EV190_1393</name>
</gene>
<evidence type="ECO:0000259" key="1">
    <source>
        <dbReference type="Pfam" id="PF13407"/>
    </source>
</evidence>
<sequence>MFRKTIVSAVGVLPAGPPTACGGGGTTPGADDRITMGFAQVGAGSGRRTANSRSIQEAAEAAGIDLRFSDARQKQENQIKALRSYSQQDVDVSAFSPVVEADGNTVLPGARRAQIPVIPTDRAVATEDESLYATFLGSDFVEEGRKVGE</sequence>
<comment type="caution">
    <text evidence="2">The sequence shown here is derived from an EMBL/GenBank/DDBJ whole genome shotgun (WGS) entry which is preliminary data.</text>
</comment>
<accession>A0A4R6UBE4</accession>
<dbReference type="RefSeq" id="WP_133743700.1">
    <property type="nucleotide sequence ID" value="NZ_SNYN01000039.1"/>
</dbReference>
<name>A0A4R6UBE4_9ACTN</name>
<dbReference type="Gene3D" id="3.40.50.2300">
    <property type="match status" value="2"/>
</dbReference>